<keyword evidence="5" id="KW-1133">Transmembrane helix</keyword>
<keyword evidence="3" id="KW-0434">Leukotriene biosynthesis</keyword>
<dbReference type="AlphaFoldDB" id="A0A8C3IV29"/>
<dbReference type="PANTHER" id="PTHR10250:SF13">
    <property type="entry name" value="MICROSOMAL GLUTATHIONE S-TRANSFERASE 2"/>
    <property type="match status" value="1"/>
</dbReference>
<dbReference type="Proteomes" id="UP000694380">
    <property type="component" value="Chromosome 6"/>
</dbReference>
<dbReference type="GO" id="GO:0004602">
    <property type="term" value="F:glutathione peroxidase activity"/>
    <property type="evidence" value="ECO:0007669"/>
    <property type="project" value="Ensembl"/>
</dbReference>
<dbReference type="GO" id="GO:0019370">
    <property type="term" value="P:leukotriene biosynthetic process"/>
    <property type="evidence" value="ECO:0007669"/>
    <property type="project" value="UniProtKB-KW"/>
</dbReference>
<evidence type="ECO:0000313" key="7">
    <source>
        <dbReference type="Ensembl" id="ENSCPBP00000040134.1"/>
    </source>
</evidence>
<reference evidence="7" key="3">
    <citation type="submission" date="2025-09" db="UniProtKB">
        <authorList>
            <consortium name="Ensembl"/>
        </authorList>
    </citation>
    <scope>IDENTIFICATION</scope>
</reference>
<evidence type="ECO:0000256" key="2">
    <source>
        <dbReference type="ARBA" id="ARBA00022692"/>
    </source>
</evidence>
<proteinExistence type="predicted"/>
<keyword evidence="2" id="KW-0812">Transmembrane</keyword>
<reference evidence="7" key="1">
    <citation type="journal article" date="2015" name="Genome Biol. Evol.">
        <title>Physical Mapping and Refinement of the Painted Turtle Genome (Chrysemys picta) Inform Amniote Genome Evolution and Challenge Turtle-Bird Chromosomal Conservation.</title>
        <authorList>
            <person name="Badenhorst D."/>
            <person name="Hillier L.W."/>
            <person name="Literman R."/>
            <person name="Montiel E.E."/>
            <person name="Radhakrishnan S."/>
            <person name="Shen Y."/>
            <person name="Minx P."/>
            <person name="Janes D.E."/>
            <person name="Warren W.C."/>
            <person name="Edwards S.V."/>
            <person name="Valenzuela N."/>
        </authorList>
    </citation>
    <scope>NUCLEOTIDE SEQUENCE [LARGE SCALE GENOMIC DNA]</scope>
</reference>
<dbReference type="PANTHER" id="PTHR10250">
    <property type="entry name" value="MICROSOMAL GLUTATHIONE S-TRANSFERASE"/>
    <property type="match status" value="1"/>
</dbReference>
<evidence type="ECO:0000313" key="8">
    <source>
        <dbReference type="Proteomes" id="UP000694380"/>
    </source>
</evidence>
<evidence type="ECO:0000256" key="1">
    <source>
        <dbReference type="ARBA" id="ARBA00004477"/>
    </source>
</evidence>
<dbReference type="GO" id="GO:0006750">
    <property type="term" value="P:glutathione biosynthetic process"/>
    <property type="evidence" value="ECO:0007669"/>
    <property type="project" value="Ensembl"/>
</dbReference>
<evidence type="ECO:0000256" key="5">
    <source>
        <dbReference type="ARBA" id="ARBA00022989"/>
    </source>
</evidence>
<protein>
    <submittedName>
        <fullName evidence="7">Microsomal glutathione S-transferase 2</fullName>
    </submittedName>
</protein>
<dbReference type="GO" id="GO:0008047">
    <property type="term" value="F:enzyme activator activity"/>
    <property type="evidence" value="ECO:0007669"/>
    <property type="project" value="InterPro"/>
</dbReference>
<accession>A0A8C3IV29</accession>
<evidence type="ECO:0000256" key="3">
    <source>
        <dbReference type="ARBA" id="ARBA00022751"/>
    </source>
</evidence>
<keyword evidence="6" id="KW-0472">Membrane</keyword>
<dbReference type="GO" id="GO:0004464">
    <property type="term" value="F:leukotriene-C4 synthase activity"/>
    <property type="evidence" value="ECO:0007669"/>
    <property type="project" value="Ensembl"/>
</dbReference>
<evidence type="ECO:0000256" key="4">
    <source>
        <dbReference type="ARBA" id="ARBA00022824"/>
    </source>
</evidence>
<dbReference type="GO" id="GO:0005886">
    <property type="term" value="C:plasma membrane"/>
    <property type="evidence" value="ECO:0007669"/>
    <property type="project" value="Ensembl"/>
</dbReference>
<gene>
    <name evidence="7" type="primary">MGST2</name>
</gene>
<dbReference type="SUPFAM" id="SSF161084">
    <property type="entry name" value="MAPEG domain-like"/>
    <property type="match status" value="1"/>
</dbReference>
<keyword evidence="8" id="KW-1185">Reference proteome</keyword>
<comment type="subcellular location">
    <subcellularLocation>
        <location evidence="1">Endoplasmic reticulum membrane</location>
        <topology evidence="1">Multi-pass membrane protein</topology>
    </subcellularLocation>
</comment>
<dbReference type="Gene3D" id="1.20.120.550">
    <property type="entry name" value="Membrane associated eicosanoid/glutathione metabolism-like domain"/>
    <property type="match status" value="1"/>
</dbReference>
<dbReference type="Ensembl" id="ENSCPBT00000047021.1">
    <property type="protein sequence ID" value="ENSCPBP00000040134.1"/>
    <property type="gene ID" value="ENSCPBG00000027595.1"/>
</dbReference>
<dbReference type="GO" id="GO:0046466">
    <property type="term" value="P:membrane lipid catabolic process"/>
    <property type="evidence" value="ECO:0007669"/>
    <property type="project" value="Ensembl"/>
</dbReference>
<evidence type="ECO:0000256" key="6">
    <source>
        <dbReference type="ARBA" id="ARBA00023136"/>
    </source>
</evidence>
<keyword evidence="4" id="KW-0256">Endoplasmic reticulum</keyword>
<sequence>MSAKTGRNPPAQCTEAGPRLHPQPAGEPAESATPYVPQCTLAAQETEAAGNMAGDLILLAAVSLLSACQQSCFAWLVGKSRKQHKIMPPEVTGTPEFDRIFRAQQNCVEFYPIFLVALWIAGCFFNQVLAALLGLVYMYNRHKYFHGYAESAKGRITGFYWSVVVLLSLMALAAAGITNSFLEEYLDISIGKKLHKLL</sequence>
<dbReference type="GO" id="GO:0004364">
    <property type="term" value="F:glutathione transferase activity"/>
    <property type="evidence" value="ECO:0007669"/>
    <property type="project" value="Ensembl"/>
</dbReference>
<dbReference type="InterPro" id="IPR050997">
    <property type="entry name" value="MAPEG"/>
</dbReference>
<dbReference type="Pfam" id="PF01124">
    <property type="entry name" value="MAPEG"/>
    <property type="match status" value="1"/>
</dbReference>
<dbReference type="InterPro" id="IPR023352">
    <property type="entry name" value="MAPEG-like_dom_sf"/>
</dbReference>
<name>A0A8C3IV29_CHRPI</name>
<dbReference type="InterPro" id="IPR001129">
    <property type="entry name" value="Membr-assoc_MAPEG"/>
</dbReference>
<organism evidence="7 8">
    <name type="scientific">Chrysemys picta bellii</name>
    <name type="common">Western painted turtle</name>
    <name type="synonym">Emys bellii</name>
    <dbReference type="NCBI Taxonomy" id="8478"/>
    <lineage>
        <taxon>Eukaryota</taxon>
        <taxon>Metazoa</taxon>
        <taxon>Chordata</taxon>
        <taxon>Craniata</taxon>
        <taxon>Vertebrata</taxon>
        <taxon>Euteleostomi</taxon>
        <taxon>Archelosauria</taxon>
        <taxon>Testudinata</taxon>
        <taxon>Testudines</taxon>
        <taxon>Cryptodira</taxon>
        <taxon>Durocryptodira</taxon>
        <taxon>Testudinoidea</taxon>
        <taxon>Emydidae</taxon>
        <taxon>Chrysemys</taxon>
    </lineage>
</organism>
<dbReference type="PRINTS" id="PR00488">
    <property type="entry name" value="5LPOXGNASEAP"/>
</dbReference>
<dbReference type="FunFam" id="1.20.120.550:FF:000003">
    <property type="entry name" value="Leukotriene C4 synthase"/>
    <property type="match status" value="1"/>
</dbReference>
<reference evidence="7" key="2">
    <citation type="submission" date="2025-08" db="UniProtKB">
        <authorList>
            <consortium name="Ensembl"/>
        </authorList>
    </citation>
    <scope>IDENTIFICATION</scope>
</reference>
<dbReference type="GO" id="GO:0042802">
    <property type="term" value="F:identical protein binding"/>
    <property type="evidence" value="ECO:0007669"/>
    <property type="project" value="Ensembl"/>
</dbReference>
<dbReference type="OMA" id="CQQAYFA"/>
<dbReference type="GeneTree" id="ENSGT00940000160288"/>
<dbReference type="GO" id="GO:0005789">
    <property type="term" value="C:endoplasmic reticulum membrane"/>
    <property type="evidence" value="ECO:0007669"/>
    <property type="project" value="UniProtKB-SubCell"/>
</dbReference>
<dbReference type="OrthoDB" id="410651at2759"/>
<dbReference type="InterPro" id="IPR001446">
    <property type="entry name" value="5_LipOase_AP"/>
</dbReference>
<dbReference type="GO" id="GO:0043295">
    <property type="term" value="F:glutathione binding"/>
    <property type="evidence" value="ECO:0007669"/>
    <property type="project" value="Ensembl"/>
</dbReference>
<dbReference type="GO" id="GO:0005635">
    <property type="term" value="C:nuclear envelope"/>
    <property type="evidence" value="ECO:0007669"/>
    <property type="project" value="TreeGrafter"/>
</dbReference>